<dbReference type="PANTHER" id="PTHR33711">
    <property type="entry name" value="DIOXYGENASE, PUTATIVE (AFU_ORTHOLOGUE AFUA_2G02910)-RELATED"/>
    <property type="match status" value="1"/>
</dbReference>
<dbReference type="InterPro" id="IPR050770">
    <property type="entry name" value="Intradiol_RC_Dioxygenase"/>
</dbReference>
<keyword evidence="3" id="KW-0560">Oxidoreductase</keyword>
<dbReference type="NCBIfam" id="TIGR02423">
    <property type="entry name" value="protocat_alph"/>
    <property type="match status" value="1"/>
</dbReference>
<accession>A0A2A2ZN63</accession>
<dbReference type="EMBL" id="NSFD01000005">
    <property type="protein sequence ID" value="PBA27932.1"/>
    <property type="molecule type" value="Genomic_DNA"/>
</dbReference>
<evidence type="ECO:0000313" key="6">
    <source>
        <dbReference type="Proteomes" id="UP000217768"/>
    </source>
</evidence>
<dbReference type="InterPro" id="IPR015889">
    <property type="entry name" value="Intradiol_dOase_core"/>
</dbReference>
<protein>
    <submittedName>
        <fullName evidence="5">Protocatechuate 3,4-dioxygenase subunit alpha</fullName>
    </submittedName>
</protein>
<dbReference type="AlphaFoldDB" id="A0A2A2ZN63"/>
<keyword evidence="2 5" id="KW-0223">Dioxygenase</keyword>
<comment type="similarity">
    <text evidence="1">Belongs to the intradiol ring-cleavage dioxygenase family.</text>
</comment>
<dbReference type="InterPro" id="IPR012786">
    <property type="entry name" value="Protocat_dOase_a"/>
</dbReference>
<organism evidence="5 6">
    <name type="scientific">Mycobacterium avium</name>
    <dbReference type="NCBI Taxonomy" id="1764"/>
    <lineage>
        <taxon>Bacteria</taxon>
        <taxon>Bacillati</taxon>
        <taxon>Actinomycetota</taxon>
        <taxon>Actinomycetes</taxon>
        <taxon>Mycobacteriales</taxon>
        <taxon>Mycobacteriaceae</taxon>
        <taxon>Mycobacterium</taxon>
        <taxon>Mycobacterium avium complex (MAC)</taxon>
    </lineage>
</organism>
<evidence type="ECO:0000313" key="5">
    <source>
        <dbReference type="EMBL" id="PBA27932.1"/>
    </source>
</evidence>
<dbReference type="InterPro" id="IPR000627">
    <property type="entry name" value="Intradiol_dOase_C"/>
</dbReference>
<dbReference type="RefSeq" id="WP_095795023.1">
    <property type="nucleotide sequence ID" value="NZ_NSFD01000005.1"/>
</dbReference>
<evidence type="ECO:0000256" key="1">
    <source>
        <dbReference type="ARBA" id="ARBA00007825"/>
    </source>
</evidence>
<feature type="domain" description="Intradiol ring-cleavage dioxygenases" evidence="4">
    <location>
        <begin position="36"/>
        <end position="104"/>
    </location>
</feature>
<gene>
    <name evidence="5" type="primary">pcaG</name>
    <name evidence="5" type="ORF">CKJ66_04860</name>
</gene>
<dbReference type="GO" id="GO:0008199">
    <property type="term" value="F:ferric iron binding"/>
    <property type="evidence" value="ECO:0007669"/>
    <property type="project" value="InterPro"/>
</dbReference>
<reference evidence="5 6" key="1">
    <citation type="submission" date="2017-08" db="EMBL/GenBank/DDBJ databases">
        <title>Phylogenetic analysis of Mycobacterium avium complex whole genomes.</title>
        <authorList>
            <person name="Caverly L.J."/>
            <person name="Spilker T."/>
            <person name="Lipuma J."/>
        </authorList>
    </citation>
    <scope>NUCLEOTIDE SEQUENCE [LARGE SCALE GENOMIC DNA]</scope>
    <source>
        <strain evidence="5 6">FLAC0165</strain>
    </source>
</reference>
<evidence type="ECO:0000256" key="3">
    <source>
        <dbReference type="ARBA" id="ARBA00023002"/>
    </source>
</evidence>
<dbReference type="GO" id="GO:0018578">
    <property type="term" value="F:protocatechuate 3,4-dioxygenase activity"/>
    <property type="evidence" value="ECO:0007669"/>
    <property type="project" value="InterPro"/>
</dbReference>
<dbReference type="Proteomes" id="UP000217768">
    <property type="component" value="Unassembled WGS sequence"/>
</dbReference>
<dbReference type="PANTHER" id="PTHR33711:SF9">
    <property type="entry name" value="PROTOCATECHUATE 3,4-DIOXYGENASE ALPHA CHAIN"/>
    <property type="match status" value="1"/>
</dbReference>
<evidence type="ECO:0000256" key="2">
    <source>
        <dbReference type="ARBA" id="ARBA00022964"/>
    </source>
</evidence>
<dbReference type="Gene3D" id="2.60.130.10">
    <property type="entry name" value="Aromatic compound dioxygenase"/>
    <property type="match status" value="1"/>
</dbReference>
<evidence type="ECO:0000259" key="4">
    <source>
        <dbReference type="Pfam" id="PF00775"/>
    </source>
</evidence>
<comment type="caution">
    <text evidence="5">The sequence shown here is derived from an EMBL/GenBank/DDBJ whole genome shotgun (WGS) entry which is preliminary data.</text>
</comment>
<sequence length="180" mass="19525">MSELAATPGQTVGPFFHYGLSYRGDNELVPSGHPGAIRLHGTVFDGAGEPVPDALVEVWQPDSAGTVIDAEGSLHRDGWTFTGWGRAATDPTGHYSFTTVAPGGQIPYFALAVFARGLLDALFTRAYLPHANLSDDLLTRLEPHRRQTLICQAEDGGYHFDIHLQGASETVFLRHSRVRA</sequence>
<dbReference type="SUPFAM" id="SSF49482">
    <property type="entry name" value="Aromatic compound dioxygenase"/>
    <property type="match status" value="1"/>
</dbReference>
<proteinExistence type="inferred from homology"/>
<dbReference type="Pfam" id="PF00775">
    <property type="entry name" value="Dioxygenase_C"/>
    <property type="match status" value="1"/>
</dbReference>
<name>A0A2A2ZN63_MYCAV</name>